<dbReference type="Proteomes" id="UP000774750">
    <property type="component" value="Unassembled WGS sequence"/>
</dbReference>
<sequence length="69" mass="7737">MNEKKYITAAENAQKDNIPEDCRYTYFARTVVVDGAKYPVISAIPIASSELRIDCAEDKILQLITGEKN</sequence>
<dbReference type="RefSeq" id="WP_087378650.1">
    <property type="nucleotide sequence ID" value="NZ_JACJKY010000038.1"/>
</dbReference>
<comment type="caution">
    <text evidence="1">The sequence shown here is derived from an EMBL/GenBank/DDBJ whole genome shotgun (WGS) entry which is preliminary data.</text>
</comment>
<reference evidence="1" key="1">
    <citation type="submission" date="2020-08" db="EMBL/GenBank/DDBJ databases">
        <authorList>
            <person name="Cejkova D."/>
            <person name="Kubasova T."/>
            <person name="Jahodarova E."/>
            <person name="Rychlik I."/>
        </authorList>
    </citation>
    <scope>NUCLEOTIDE SEQUENCE</scope>
    <source>
        <strain evidence="1">An559</strain>
    </source>
</reference>
<accession>A0A939BFD7</accession>
<keyword evidence="2" id="KW-1185">Reference proteome</keyword>
<organism evidence="1 2">
    <name type="scientific">Merdimmobilis hominis</name>
    <dbReference type="NCBI Taxonomy" id="2897707"/>
    <lineage>
        <taxon>Bacteria</taxon>
        <taxon>Bacillati</taxon>
        <taxon>Bacillota</taxon>
        <taxon>Clostridia</taxon>
        <taxon>Eubacteriales</taxon>
        <taxon>Oscillospiraceae</taxon>
        <taxon>Merdimmobilis</taxon>
    </lineage>
</organism>
<dbReference type="AlphaFoldDB" id="A0A939BFD7"/>
<proteinExistence type="predicted"/>
<name>A0A939BFD7_9FIRM</name>
<evidence type="ECO:0000313" key="2">
    <source>
        <dbReference type="Proteomes" id="UP000774750"/>
    </source>
</evidence>
<protein>
    <submittedName>
        <fullName evidence="1">Uncharacterized protein</fullName>
    </submittedName>
</protein>
<evidence type="ECO:0000313" key="1">
    <source>
        <dbReference type="EMBL" id="MBM6921987.1"/>
    </source>
</evidence>
<dbReference type="EMBL" id="JACJKY010000038">
    <property type="protein sequence ID" value="MBM6921987.1"/>
    <property type="molecule type" value="Genomic_DNA"/>
</dbReference>
<reference evidence="1" key="2">
    <citation type="journal article" date="2021" name="Sci. Rep.">
        <title>The distribution of antibiotic resistance genes in chicken gut microbiota commensals.</title>
        <authorList>
            <person name="Juricova H."/>
            <person name="Matiasovicova J."/>
            <person name="Kubasova T."/>
            <person name="Cejkova D."/>
            <person name="Rychlik I."/>
        </authorList>
    </citation>
    <scope>NUCLEOTIDE SEQUENCE</scope>
    <source>
        <strain evidence="1">An559</strain>
    </source>
</reference>
<gene>
    <name evidence="1" type="ORF">H6A12_12640</name>
</gene>